<dbReference type="Pfam" id="PF16313">
    <property type="entry name" value="DUF4953"/>
    <property type="match status" value="1"/>
</dbReference>
<name>A0A4Y6Q0N4_PERCE</name>
<dbReference type="InterPro" id="IPR032534">
    <property type="entry name" value="EcxA_zinc-bd"/>
</dbReference>
<dbReference type="PANTHER" id="PTHR38478">
    <property type="entry name" value="PEPTIDASE M1A AND M12B"/>
    <property type="match status" value="1"/>
</dbReference>
<dbReference type="AlphaFoldDB" id="A0A4Y6Q0N4"/>
<dbReference type="SUPFAM" id="SSF55486">
    <property type="entry name" value="Metalloproteases ('zincins'), catalytic domain"/>
    <property type="match status" value="1"/>
</dbReference>
<evidence type="ECO:0000256" key="1">
    <source>
        <dbReference type="SAM" id="SignalP"/>
    </source>
</evidence>
<protein>
    <recommendedName>
        <fullName evidence="2">EcxA zinc-binding domain-containing protein</fullName>
    </recommendedName>
</protein>
<feature type="signal peptide" evidence="1">
    <location>
        <begin position="1"/>
        <end position="21"/>
    </location>
</feature>
<dbReference type="PROSITE" id="PS51257">
    <property type="entry name" value="PROKAR_LIPOPROTEIN"/>
    <property type="match status" value="1"/>
</dbReference>
<feature type="chain" id="PRO_5030106814" description="EcxA zinc-binding domain-containing protein" evidence="1">
    <location>
        <begin position="22"/>
        <end position="1267"/>
    </location>
</feature>
<dbReference type="EMBL" id="CP041186">
    <property type="protein sequence ID" value="QDG54083.1"/>
    <property type="molecule type" value="Genomic_DNA"/>
</dbReference>
<reference evidence="3 4" key="1">
    <citation type="submission" date="2019-06" db="EMBL/GenBank/DDBJ databases">
        <title>Persicimonas caeni gen. nov., sp. nov., a predatory bacterium isolated from solar saltern.</title>
        <authorList>
            <person name="Wang S."/>
        </authorList>
    </citation>
    <scope>NUCLEOTIDE SEQUENCE [LARGE SCALE GENOMIC DNA]</scope>
    <source>
        <strain evidence="3 4">YN101</strain>
    </source>
</reference>
<accession>A0A5B8YC24</accession>
<dbReference type="Proteomes" id="UP000315995">
    <property type="component" value="Chromosome"/>
</dbReference>
<dbReference type="RefSeq" id="WP_141200528.1">
    <property type="nucleotide sequence ID" value="NZ_CP041186.1"/>
</dbReference>
<evidence type="ECO:0000259" key="2">
    <source>
        <dbReference type="Pfam" id="PF16313"/>
    </source>
</evidence>
<sequence length="1267" mass="143732">MKLSRLSAFGLLLVLVAGAFAGCAQDVGDIDRTQPNALKKSDFEGEWYIRHTITDVPPTLSGPFVGISSSMEKIRWEVQQDVLIAYRAYERIPGHDQDAGEIEDGQTQYADGVEEGRDSDVYKEQPIAMYPIVSHFDIQRQYNPSTGEQTNVIVENMSDRPWHERQYMRVNWATNFIDTSFPAMLGSFSNAGFYVEENEDTVESYYTEHAQLDDDEDHELSYFDFLTKYQFGENQVEIRSSFQRLPEYERDYQPAFYDDEMMTKFGYFRTERLTYDRGYGYTDSGIIYLANRHDMWKNDYKRDQNGEYLRTEEGRRIPTPMAEREPKPIVYYLSPNYPERMRPGAEAVAGDWDRAFSRAAAAAKGMSLEDFTAQYGEMFVLCEPVVEEADSDLCDPRPEAARYDKKGNYVPFEVRRGDLRLSTIDWVHQPQAAGPLGYGPSYADPETGEIISGTAYVYGAGVDRYAQRGLDIVRFVNGDLDLDDLHEGNYVREYVMSQIDRGIDPRASHAGLVDRGLADLPVEQVHERLLDERVRNIFADVHEHGMDHMKVDPTYTQRRIQKMKDAGLDQWLIDDEYVRAVAGDDVSPADLSDADIQDILAKQNPVELHKIHEDKVSKIDHAAKHNIYLEEFVDPAVIGTALRYEGRTDYENILDEIRNEIYRGVMAHEVGHTIGLRHNFQGSYDSVNFFDEYWEMRKENFQLPTTLSDMYEVSATTALQANGDIGTKMYSSIMDYHSRFNGDWNGIGKYDEAAILFAYTFGTYDDLPSSHAGSIPVEEGFVEVFNNLPSSVYLPQYDQNVDPSGLFHSYDDRYASSQHPLEDFHYTTVLELLGGPDNLTDRSLVRYSELRQQQEAGDSSRPVEVQYMFCSDEWVGATISCDRWDLGADPFEVTRSAIQNYKAYYPFTHFRRDRLTFNSLSGAASAARSFNKMPQVYQRWFFNQYYGSDPILSNYFLFGAYSGFNLLAEVLSMPAYGGYEFDEAADEYIQIDRDPNCQEGGDVDMCVRPGNGRTLYSRYDYGSGYYYYSRTTESGHYWDTIFAMQAMTQSRATALGVDVQGDMGTYLLPYYLVFEGNLTEYFNGLIRGDTTGFAPLYSKADGLRFRPAALLGLQGGGALDPLTGEVLNSTGATSAESPVQVRTAWAQRIYSLLYGVAFFNSSYSQHFVDQARIFKLGNGEQLEAPAGSGFEVITFTDPHTGITYGAIAEEGAADEDLSLAGKLIREGQGHLADMDAGDDNAEYRLNNLIEEMNRVIGAVEVLGQERF</sequence>
<keyword evidence="1" id="KW-0732">Signal</keyword>
<accession>A0A4Y6Q0N4</accession>
<feature type="domain" description="EcxA zinc-binding" evidence="2">
    <location>
        <begin position="654"/>
        <end position="760"/>
    </location>
</feature>
<keyword evidence="4" id="KW-1185">Reference proteome</keyword>
<evidence type="ECO:0000313" key="3">
    <source>
        <dbReference type="EMBL" id="QDG54083.1"/>
    </source>
</evidence>
<dbReference type="OrthoDB" id="5475888at2"/>
<dbReference type="PANTHER" id="PTHR38478:SF1">
    <property type="entry name" value="ZINC DEPENDENT METALLOPROTEASE DOMAIN LIPOPROTEIN"/>
    <property type="match status" value="1"/>
</dbReference>
<gene>
    <name evidence="3" type="ORF">FIV42_26075</name>
</gene>
<organism evidence="3 4">
    <name type="scientific">Persicimonas caeni</name>
    <dbReference type="NCBI Taxonomy" id="2292766"/>
    <lineage>
        <taxon>Bacteria</taxon>
        <taxon>Deltaproteobacteria</taxon>
        <taxon>Bradymonadales</taxon>
        <taxon>Bradymonadaceae</taxon>
        <taxon>Persicimonas</taxon>
    </lineage>
</organism>
<proteinExistence type="predicted"/>
<evidence type="ECO:0000313" key="4">
    <source>
        <dbReference type="Proteomes" id="UP000315995"/>
    </source>
</evidence>